<proteinExistence type="inferred from homology"/>
<comment type="subunit">
    <text evidence="4">Interacts with 100S ribosomes.</text>
</comment>
<accession>A0A154WC23</accession>
<dbReference type="Gene3D" id="3.30.160.100">
    <property type="entry name" value="Ribosome hibernation promotion factor-like"/>
    <property type="match status" value="1"/>
</dbReference>
<dbReference type="InterPro" id="IPR038416">
    <property type="entry name" value="Ribosom_S30AE_C_sf"/>
</dbReference>
<comment type="function">
    <text evidence="4">Required for dimerization of active 70S ribosomes into 100S ribosomes in stationary phase; 100S ribosomes are translationally inactive and sometimes present during exponential growth.</text>
</comment>
<dbReference type="RefSeq" id="WP_067553662.1">
    <property type="nucleotide sequence ID" value="NZ_LPXN01000079.1"/>
</dbReference>
<dbReference type="InterPro" id="IPR003489">
    <property type="entry name" value="RHF/RaiA"/>
</dbReference>
<dbReference type="GO" id="GO:0022627">
    <property type="term" value="C:cytosolic small ribosomal subunit"/>
    <property type="evidence" value="ECO:0007669"/>
    <property type="project" value="TreeGrafter"/>
</dbReference>
<dbReference type="GO" id="GO:0043024">
    <property type="term" value="F:ribosomal small subunit binding"/>
    <property type="evidence" value="ECO:0007669"/>
    <property type="project" value="TreeGrafter"/>
</dbReference>
<dbReference type="HAMAP" id="MF_00839">
    <property type="entry name" value="HPF"/>
    <property type="match status" value="1"/>
</dbReference>
<dbReference type="AlphaFoldDB" id="A0A154WC23"/>
<comment type="subunit">
    <text evidence="2">Associates exclusively with 100S ribosomes, which are dimers of 70S ribosomes.</text>
</comment>
<evidence type="ECO:0000256" key="4">
    <source>
        <dbReference type="HAMAP-Rule" id="MF_00839"/>
    </source>
</evidence>
<dbReference type="SUPFAM" id="SSF69754">
    <property type="entry name" value="Ribosome binding protein Y (YfiA homologue)"/>
    <property type="match status" value="1"/>
</dbReference>
<keyword evidence="1 4" id="KW-0810">Translation regulation</keyword>
<gene>
    <name evidence="4" type="primary">hpf</name>
    <name evidence="6" type="ORF">AUP43_05890</name>
</gene>
<dbReference type="OrthoDB" id="9794975at2"/>
<keyword evidence="7" id="KW-1185">Reference proteome</keyword>
<dbReference type="Gene3D" id="3.30.505.50">
    <property type="entry name" value="Sigma 54 modulation/S30EA ribosomal protein, C-terminal domain"/>
    <property type="match status" value="1"/>
</dbReference>
<evidence type="ECO:0000256" key="1">
    <source>
        <dbReference type="ARBA" id="ARBA00022845"/>
    </source>
</evidence>
<evidence type="ECO:0000259" key="5">
    <source>
        <dbReference type="Pfam" id="PF16321"/>
    </source>
</evidence>
<dbReference type="GO" id="GO:0045900">
    <property type="term" value="P:negative regulation of translational elongation"/>
    <property type="evidence" value="ECO:0007669"/>
    <property type="project" value="TreeGrafter"/>
</dbReference>
<comment type="similarity">
    <text evidence="4">Belongs to the HPF/YfiA ribosome-associated protein family. Long HPF subfamily.</text>
</comment>
<dbReference type="EMBL" id="LPXN01000079">
    <property type="protein sequence ID" value="KZD11015.1"/>
    <property type="molecule type" value="Genomic_DNA"/>
</dbReference>
<keyword evidence="4" id="KW-0963">Cytoplasm</keyword>
<dbReference type="InterPro" id="IPR050574">
    <property type="entry name" value="HPF/YfiA_ribosome-assoc"/>
</dbReference>
<name>A0A154WC23_9PROT</name>
<dbReference type="InterPro" id="IPR034694">
    <property type="entry name" value="HPF_long/plastid"/>
</dbReference>
<evidence type="ECO:0000313" key="7">
    <source>
        <dbReference type="Proteomes" id="UP000076400"/>
    </source>
</evidence>
<evidence type="ECO:0000313" key="6">
    <source>
        <dbReference type="EMBL" id="KZD11015.1"/>
    </source>
</evidence>
<dbReference type="PANTHER" id="PTHR33231:SF1">
    <property type="entry name" value="30S RIBOSOMAL PROTEIN"/>
    <property type="match status" value="1"/>
</dbReference>
<evidence type="ECO:0000256" key="2">
    <source>
        <dbReference type="ARBA" id="ARBA00038695"/>
    </source>
</evidence>
<reference evidence="6 7" key="1">
    <citation type="submission" date="2015-12" db="EMBL/GenBank/DDBJ databases">
        <title>Genome sequence of Oceanibaculum pacificum MCCC 1A02656.</title>
        <authorList>
            <person name="Lu L."/>
            <person name="Lai Q."/>
            <person name="Shao Z."/>
            <person name="Qian P."/>
        </authorList>
    </citation>
    <scope>NUCLEOTIDE SEQUENCE [LARGE SCALE GENOMIC DNA]</scope>
    <source>
        <strain evidence="6 7">MCCC 1A02656</strain>
    </source>
</reference>
<dbReference type="Pfam" id="PF02482">
    <property type="entry name" value="Ribosomal_S30AE"/>
    <property type="match status" value="1"/>
</dbReference>
<dbReference type="STRING" id="580166.AUP43_05890"/>
<comment type="subcellular location">
    <subcellularLocation>
        <location evidence="4">Cytoplasm</location>
    </subcellularLocation>
</comment>
<protein>
    <recommendedName>
        <fullName evidence="3 4">Ribosome hibernation promoting factor</fullName>
        <shortName evidence="4">HPF</shortName>
    </recommendedName>
</protein>
<organism evidence="6 7">
    <name type="scientific">Oceanibaculum pacificum</name>
    <dbReference type="NCBI Taxonomy" id="580166"/>
    <lineage>
        <taxon>Bacteria</taxon>
        <taxon>Pseudomonadati</taxon>
        <taxon>Pseudomonadota</taxon>
        <taxon>Alphaproteobacteria</taxon>
        <taxon>Rhodospirillales</taxon>
        <taxon>Oceanibaculaceae</taxon>
        <taxon>Oceanibaculum</taxon>
    </lineage>
</organism>
<dbReference type="PANTHER" id="PTHR33231">
    <property type="entry name" value="30S RIBOSOMAL PROTEIN"/>
    <property type="match status" value="1"/>
</dbReference>
<dbReference type="Pfam" id="PF16321">
    <property type="entry name" value="Ribosom_S30AE_C"/>
    <property type="match status" value="1"/>
</dbReference>
<dbReference type="Proteomes" id="UP000076400">
    <property type="component" value="Unassembled WGS sequence"/>
</dbReference>
<dbReference type="NCBIfam" id="TIGR00741">
    <property type="entry name" value="yfiA"/>
    <property type="match status" value="1"/>
</dbReference>
<evidence type="ECO:0000256" key="3">
    <source>
        <dbReference type="ARBA" id="ARBA00041148"/>
    </source>
</evidence>
<dbReference type="InterPro" id="IPR032528">
    <property type="entry name" value="Ribosom_S30AE_C"/>
</dbReference>
<dbReference type="InterPro" id="IPR036567">
    <property type="entry name" value="RHF-like"/>
</dbReference>
<comment type="caution">
    <text evidence="6">The sequence shown here is derived from an EMBL/GenBank/DDBJ whole genome shotgun (WGS) entry which is preliminary data.</text>
</comment>
<feature type="domain" description="Sigma 54 modulation/S30EA ribosomal protein C-terminal" evidence="5">
    <location>
        <begin position="131"/>
        <end position="182"/>
    </location>
</feature>
<dbReference type="CDD" id="cd00552">
    <property type="entry name" value="RaiA"/>
    <property type="match status" value="1"/>
</dbReference>
<sequence length="192" mass="21184">MQLTVKGKQIDVGDALRGHIDDTLNAEVDKYFGKALEASVVVSREGSMFKSDISIHVGRGIDVQASGEAGDAYIAFDNARDRVAKQLRRYKRRLKDHHKETAKGDGVPAQYYILAPEPEEEPAESVNGDAAIIAEMKQEIPTLTPSDAAMRVDLGDLRVLMFRNAASGRMNVVYRRKDGNIGWIDPQETKAV</sequence>